<dbReference type="FunFam" id="1.10.287.2620:FF:000002">
    <property type="entry name" value="Dynein heavy chain 2, axonemal"/>
    <property type="match status" value="1"/>
</dbReference>
<dbReference type="InterPro" id="IPR026983">
    <property type="entry name" value="DHC"/>
</dbReference>
<evidence type="ECO:0000259" key="19">
    <source>
        <dbReference type="Pfam" id="PF12777"/>
    </source>
</evidence>
<dbReference type="InterPro" id="IPR027417">
    <property type="entry name" value="P-loop_NTPase"/>
</dbReference>
<evidence type="ECO:0000259" key="23">
    <source>
        <dbReference type="Pfam" id="PF17857"/>
    </source>
</evidence>
<dbReference type="Pfam" id="PF18199">
    <property type="entry name" value="Dynein_C"/>
    <property type="match status" value="1"/>
</dbReference>
<dbReference type="Gene3D" id="1.10.8.720">
    <property type="entry name" value="Region D6 of dynein motor"/>
    <property type="match status" value="1"/>
</dbReference>
<dbReference type="Pfam" id="PF17852">
    <property type="entry name" value="Dynein_AAA_lid"/>
    <property type="match status" value="1"/>
</dbReference>
<dbReference type="PANTHER" id="PTHR45703:SF8">
    <property type="entry name" value="DYNEINS HEAVY CHAIN"/>
    <property type="match status" value="1"/>
</dbReference>
<dbReference type="InterPro" id="IPR043160">
    <property type="entry name" value="Dynein_C_barrel"/>
</dbReference>
<evidence type="ECO:0000256" key="2">
    <source>
        <dbReference type="ARBA" id="ARBA00008887"/>
    </source>
</evidence>
<dbReference type="InterPro" id="IPR013602">
    <property type="entry name" value="Dynein_heavy_linker"/>
</dbReference>
<proteinExistence type="inferred from homology"/>
<evidence type="ECO:0000259" key="22">
    <source>
        <dbReference type="Pfam" id="PF17852"/>
    </source>
</evidence>
<dbReference type="GO" id="GO:0005524">
    <property type="term" value="F:ATP binding"/>
    <property type="evidence" value="ECO:0007669"/>
    <property type="project" value="UniProtKB-KW"/>
</dbReference>
<evidence type="ECO:0000256" key="8">
    <source>
        <dbReference type="ARBA" id="ARBA00023017"/>
    </source>
</evidence>
<dbReference type="SUPFAM" id="SSF52540">
    <property type="entry name" value="P-loop containing nucleoside triphosphate hydrolases"/>
    <property type="match status" value="4"/>
</dbReference>
<feature type="domain" description="Dynein heavy chain coiled coil stalk" evidence="19">
    <location>
        <begin position="3144"/>
        <end position="3486"/>
    </location>
</feature>
<feature type="domain" description="Dynein heavy chain C-terminal" evidence="25">
    <location>
        <begin position="4266"/>
        <end position="4560"/>
    </location>
</feature>
<keyword evidence="12" id="KW-0206">Cytoskeleton</keyword>
<dbReference type="GO" id="GO:0007018">
    <property type="term" value="P:microtubule-based movement"/>
    <property type="evidence" value="ECO:0007669"/>
    <property type="project" value="InterPro"/>
</dbReference>
<evidence type="ECO:0000256" key="4">
    <source>
        <dbReference type="ARBA" id="ARBA00022701"/>
    </source>
</evidence>
<keyword evidence="6" id="KW-0547">Nucleotide-binding</keyword>
<dbReference type="Pfam" id="PF12774">
    <property type="entry name" value="AAA_6"/>
    <property type="match status" value="1"/>
</dbReference>
<dbReference type="Gene3D" id="1.10.472.130">
    <property type="match status" value="1"/>
</dbReference>
<feature type="domain" description="Dynein heavy chain AAA lid" evidence="24">
    <location>
        <begin position="4123"/>
        <end position="4259"/>
    </location>
</feature>
<evidence type="ECO:0000256" key="1">
    <source>
        <dbReference type="ARBA" id="ARBA00004430"/>
    </source>
</evidence>
<name>A0AAV2N9A0_9HYME</name>
<comment type="similarity">
    <text evidence="2">Belongs to the dynein heavy chain family.</text>
</comment>
<dbReference type="InterPro" id="IPR004273">
    <property type="entry name" value="Dynein_heavy_D6_P-loop"/>
</dbReference>
<dbReference type="FunFam" id="1.10.8.1220:FF:000001">
    <property type="entry name" value="Dynein axonemal heavy chain 5"/>
    <property type="match status" value="1"/>
</dbReference>
<feature type="domain" description="Dynein heavy chain AAA module D4" evidence="20">
    <location>
        <begin position="2871"/>
        <end position="3130"/>
    </location>
</feature>
<accession>A0AAV2N9A0</accession>
<keyword evidence="11" id="KW-0505">Motor protein</keyword>
<keyword evidence="27" id="KW-1185">Reference proteome</keyword>
<feature type="domain" description="Dynein heavy chain 3 AAA+ lid" evidence="23">
    <location>
        <begin position="2727"/>
        <end position="2821"/>
    </location>
</feature>
<dbReference type="FunFam" id="3.40.50.300:FF:000411">
    <property type="entry name" value="dynein heavy chain 17, axonemal"/>
    <property type="match status" value="1"/>
</dbReference>
<feature type="domain" description="Dynein heavy chain AAA 5 extension" evidence="22">
    <location>
        <begin position="2390"/>
        <end position="2509"/>
    </location>
</feature>
<dbReference type="InterPro" id="IPR043157">
    <property type="entry name" value="Dynein_AAA1S"/>
</dbReference>
<dbReference type="InterPro" id="IPR024317">
    <property type="entry name" value="Dynein_heavy_chain_D4_dom"/>
</dbReference>
<dbReference type="FunFam" id="3.40.50.300:FF:000667">
    <property type="entry name" value="Dynein axonemal heavy chain 11"/>
    <property type="match status" value="1"/>
</dbReference>
<dbReference type="InterPro" id="IPR042222">
    <property type="entry name" value="Dynein_2_N"/>
</dbReference>
<comment type="subcellular location">
    <subcellularLocation>
        <location evidence="1">Cytoplasm</location>
        <location evidence="1">Cytoskeleton</location>
        <location evidence="1">Cilium axoneme</location>
    </subcellularLocation>
</comment>
<dbReference type="FunFam" id="1.20.920.30:FF:000003">
    <property type="entry name" value="Dynein axonemal heavy chain 17"/>
    <property type="match status" value="1"/>
</dbReference>
<dbReference type="InterPro" id="IPR042228">
    <property type="entry name" value="Dynein_linker_3"/>
</dbReference>
<dbReference type="GO" id="GO:0045505">
    <property type="term" value="F:dynein intermediate chain binding"/>
    <property type="evidence" value="ECO:0007669"/>
    <property type="project" value="InterPro"/>
</dbReference>
<dbReference type="FunFam" id="1.10.8.710:FF:000002">
    <property type="entry name" value="dynein heavy chain 17, axonemal"/>
    <property type="match status" value="1"/>
</dbReference>
<evidence type="ECO:0000259" key="16">
    <source>
        <dbReference type="Pfam" id="PF08385"/>
    </source>
</evidence>
<reference evidence="26" key="1">
    <citation type="submission" date="2024-04" db="EMBL/GenBank/DDBJ databases">
        <authorList>
            <consortium name="Molecular Ecology Group"/>
        </authorList>
    </citation>
    <scope>NUCLEOTIDE SEQUENCE</scope>
</reference>
<dbReference type="FunFam" id="3.20.180.20:FF:000001">
    <property type="entry name" value="Dynein axonemal heavy chain 5"/>
    <property type="match status" value="1"/>
</dbReference>
<dbReference type="Gene3D" id="1.20.920.30">
    <property type="match status" value="1"/>
</dbReference>
<sequence>MTDKREEEKKEDDERLEYLYKYLVLSRKIKLDKWIKMLTNEEYKEMIMKFFDTPSEMILIIQLSPAGVLVPFLEIPATGRVKASYFIKRSPAKIMRENYRDVIIPGDMAPRPIDELSVLFEEAYVPILSNPRNHKGWPCVIGEDTKKHVYDFRNIICQVKGKMTGQTLLPMPMGVEQVFEEEWKAQRSGGVEVDLRLKSDIETIVTKWCSQISDVLNEESTRAFLNDKQPLPSEEIEFWRQRLENVESIYNQMRDPRVKKMASILELTKSPYSQCFKALLKDVIIAVIEARDVSSYLKALEPYFEDIQNTEFKDIQPRLKPLLHCVCLMWSNSKYYCTSTRIITLLCEISNLLISEAAKYLDQSTLFAGDVEDSLKRLEHVTSILTYYTEMFEMFRSKLDNYFKYPAEPMPWNFDEELVLGRITNFQKRLAEIKTLFETAQEYFKLEKMEFAGLKGKVLCSKIYDIYEKFVKLYNEFAELQYDILIPEETRFADSVAFFLAKIEEFDRQLANIFDQAFSECHNTELIFKAIWIIGSMANRPIIMAQLWHNYERLLQRIHHHFDEIKIIFDSTFKDRDESVRIETDQYFPRVAGALCRLMQLRQRIDYPMQCAKSVDHPLVNLRIAREIKPKYEQLQSYIDTMEHEIFTDWAKKIVNISNVHLSKSLLTIHENKLLDLNFDPELTALLRETRYMIIMKRTDLPEEAIRLFYRTQYFFESTYNLSLLIRWYNRIRNYSSPVEFELVKHEIEKIDKLISIGQESYNWNSPEVPEYIGNLMGPVRKLHSRIFRAQENIGALLRMIYSWALSPILERKDFKGENLLAVGERDENFQKRYGQIERAVRELNRVLDENYKLFFDLLPDPWYEKDEKEFEWDENVQIDTRQLDVELEEFEERTEDDKEDVRILPSKLKIEEEKKRMTVGGDVENEKAELTAEILQTDEEIAQCMIKWKPYLAYVDDLISKALIQAASTSICYLLDETDPESNVSPLFEIQLSLEVPHLVFRPAVDPDDPEGFYAFYEGLLLDIMRMGTLISRVDPDIVAEREHYGIDLAEEESIVFMLEETCNRIKLGLVQAQEYIIIFEPFSWLWLDDKQQYLNLFLRFGRALTDEEKDLVAQGPENYPEHLKERRPGLDDFKREIDYFMQLYKKCDELENEKIFLRWLRLDVRSFKQALLNTICKWTNLFKTHLVDHVNSELRNLSEFLTNALKKFTQPIAPDDYEDLLNTIYYLKEVRDRQYQIDDMWEPIKATIDLLKQYQVKFGEETYTWLTELPEQWATVKKWAAQMKQLVNPLMARQIELLKKRLNYYDFRQQQYLARFRENVVFSFDCTNVYEKLDKINEEILKFEEELKTLHDQANIFEQQVTEFKQIKLARRELRLLKNLWDYVNIVTSNLDEWKTTFWKKIDVDGMDQECKKLIRELRQLDKEIRAWDLYARIEAQVKNMISSLRAVSELQNPAIRDRHWQELMAETRVKFTMDDKTTLEDLLKLELHKYEEEVKNTVDKAVKEMSMEKVLKELHNTWDTLEFVKETHERTKLSVLKISEETIEMLEENQVQLQSMLDSKYVAYFLDEVLDWQKKLTNADATINAWFKVQQTWMHLESIFIGSEDIRSQLPEESKRFEKIDKDFKDLLKEMLTNLNVVKSMNRPKLLDRLEDLERQLSICEKALSDYLETKRLAYPRFYFISSADLLDILSNGNNPEMVCKHLPKLYDSLAKLQWTLEEEKPTKHANGMVAKDGEEMAMHGTCDCTGKVEIWLNRVTEAMRRTVRYRFSQAVVSYDEKHRDSWILDHEAQPALCGTQIWWTSEVNMAFARLEEGYENALKDYQKKQIGQLNTLIAILRGELNENDRQKIMTICTIDVHARDVVGKLISIKAESFTNFQWQSQLRHRWDDKSEDCFANICDACFIYAYEYLGNVPRLVITPLTDRCYITLTQSLHLIMGGAPAGPAGTGKTETTKDLGRALGQMVYVFNCSEQMDYKSCGNIYKGLAQTGAWGCFDEFNRISVEVLSVVAVQVKCVLDGVKNRKKRFLFFGEELNIVDTVGIFITMNPGYAGRTELPENLKTLFRPCAMVVPDFELICEIMLVAEGFQEARLLARKFITLYMLCRELLSKQDHYDWGLRAIKSVLVVAGKLKRDDKLMPEEQVLMRALRDFNMPKIITDDVPVFMGLIGDLFPALDVPRKRDLDFEMMVKSAALDLKLQPEDGFILKVVQLEELLHVRHSVFIVGLAGTGKTEVWKTLNRTYTNQKRKPHYNDLNPKAVTNDELFGVINPTTREWKDGLFSVIMREQANMPSNGPKWIVFDGDIDPMWIESLNTVMDDNKVLTLASNERIALTKQMRLLFEIATLRTATPATVSRAGILYINPQDLGWSPFITSWIETRDHSERANLSILFEKYIPPLLEVTKLRFKKITPLPEICHLQMLCHLLDCFLTKENVPPDCPKEWYELYFAFACIWAFGSAMFRDQLIDWRNEFSKWWQNEFRTVKFPTGGTIFSYFIEPETKKLVPWTEKVVQFELDSDIPLQSVLVPTGETVRLRFFMDLLIKKRVPVMLVGGAGSGKSVIMADKLTNLADNYNIANVPFNFYTTSDMLQKILEKHLEKKAGRNYGPPGTKLLVYFIDDMNMPEVDTYGTVQPHTLIRQHMDYNHWYDRTKLTLKEIHNTQYVSCMNPTAGSFTIDPRLQRHFAVFAVSFPQVEALKLIYSQILEQHVTDPREKFHPAVQKFTGPLINTALYLHDKIAATFLPTVVKFHYLFNLRDLTNIFQGMLFARGDVLPLPSHIIRLYVHEATRVYRDKLVNSDDQRMFDRLLPEALRKNIPELKENEIGLEQPLIYCHFAEGIGEPKYAPVKNWTQLVKLLEEALLNYNELVSAMNLVLFEDAIYHVCRINRILEAPRGNALLVGVGGSGKQSLSRLASFVSSLEVFQVQLRKGYSLNELKADLAVLYLKAGVRSIGITFLMSDSQVAEEKFLVVVNDMLASGEIAELLTDDEVDNVINAVRNEVKQTGIIDTKENCWKFFIERVRRQLRCVLCFSPVGATLRKRARQFPAIVNCTAIDWFQDWPQTALESVSATFLEELKELPEEYRTSVSLFMSFVHTSVNNVSAIYLQNERRYNYTTPKSFLEQISLYSKLLTEKTHDLKAMISRLIDGLVKLASCAIEVDKLKIILTAQEIELKKKNEIADKILTEVRAENARVEAEKAIVTEEEAKVAEIKEVVLENQRRCDEDLARAEPAVRQAEAALDTLNKNNLTELKSFGTPPEAVLMVAQAVLILFSPEGRIPKDRTWKACRVVMGSIDGFLSHLRNYDKENIHPDIVKAIQPYINAKEFDPDFVYSKSQAAAGLCSWVKNIMVFHYINENVKPLRAALAQANAELRAAMEKLNSLRNRLAELQKILDILSEKMNVAVAAKQKCQDEAEATAFTIDLANRLINGLASENVRWAETVQVLKKSEITLPGNVLLVTAFISYMGCFTRKYRMDLMNLHWLPFLDNLQVPIPHTPDLDPLSLMTDDAKIAQWNNDGLPTDRMSSENATILTNSSRWPLMIDPQLQGIKWIKNKYGDELVVLRLTQKNYLDRIEHAIANGEVVLLESIMETVDAVLNPILGRVLIKRGRAIKVGDKEVDYDPRFRLILQTKLANPHYKPEMQAQTTLINFTVTKDGLEEQLLGAVVKAERPDLESSKAELTTEQNTFKIMLKVLEDDLLHRLATAGPDILSDVALVENLETTKKTASEIEAKAIEAKVTAARIDEARESYRPVASRASLLYFILDDLNKINMLYQFSLKAFSTVFQNAIKFAEPTDTLGKRVASLIDSVTYLVFTYTSRGLFESDKLIFLCQLTLQILLQTKEIDPTEVDFLLRFPYLPDHTSPVDFLSNVAWGGIKYLSGMENFRNLDRDIDGAAKRWRKFVESETPEREKFPQEWKNKTAFQRLCIMRCVRLDRMVYAIRCFVEEKLGAKFILFRMQPFEKSYEETCAGTPVFFILSPGVDPLKDVEKLGRRLGFTFDAQNFHNVSLGQGQEPVAEEAMDISARDGHWVILQNIHLVRNWLPNLEKKIEQISEESHEDYRLYISAEPSPDPHESIIPQGILESAIKITNEPPTGMRANIHKALDNFSQDTLESCAKETEFKAILFALCYYHAAVAERRKFGAQGWNRLYPFNVGDLTISASVLLNYLEGNTKTPWEDLRYLFGEIMYGGHITDDWDRRLCRTYLLEYLQPELVEGELHLAPGFLVPPSTDYTGYHQYIENYLPTESPVLYGLHPNAEIGFLTSTAENLFRTIWGMLPRDVADTTAGVLSKEDKVKVMIEDLLDKLPEEFNIQELMSKAEDRTPFVIVALQECEHMNALCKELKKSLRELDLGLRGELTISADMEDLQNHLFMESVPPSWTKRAYPSTLGLSNWFADMLNRITELSNWTVDFNLPSSIWLGGFFNPQSLLTAIMQQTARKNEWPLDKMCLHCDVTRKQKEEITVPPREGAYVNGLYMEGARWDVATGVIADCRLKELFFLMPVVFVKAITQDKQETKNIYECPVYRTRMRGSTYVWTFNLKTREKPTKWTLAGVAILLQI</sequence>
<dbReference type="Pfam" id="PF12781">
    <property type="entry name" value="AAA_9"/>
    <property type="match status" value="1"/>
</dbReference>
<dbReference type="FunFam" id="1.20.58.1120:FF:000002">
    <property type="entry name" value="Dynein heavy chain 9, axonemal"/>
    <property type="match status" value="1"/>
</dbReference>
<keyword evidence="13" id="KW-0966">Cell projection</keyword>
<evidence type="ECO:0000313" key="27">
    <source>
        <dbReference type="Proteomes" id="UP001497644"/>
    </source>
</evidence>
<feature type="coiled-coil region" evidence="14">
    <location>
        <begin position="3362"/>
        <end position="3399"/>
    </location>
</feature>
<dbReference type="Gene3D" id="1.10.8.1220">
    <property type="match status" value="1"/>
</dbReference>
<dbReference type="Gene3D" id="1.20.1270.280">
    <property type="match status" value="1"/>
</dbReference>
<evidence type="ECO:0000259" key="25">
    <source>
        <dbReference type="Pfam" id="PF18199"/>
    </source>
</evidence>
<evidence type="ECO:0000313" key="26">
    <source>
        <dbReference type="EMBL" id="CAL1676497.1"/>
    </source>
</evidence>
<dbReference type="Gene3D" id="1.10.287.2620">
    <property type="match status" value="1"/>
</dbReference>
<dbReference type="InterPro" id="IPR024743">
    <property type="entry name" value="Dynein_HC_stalk"/>
</dbReference>
<evidence type="ECO:0000256" key="7">
    <source>
        <dbReference type="ARBA" id="ARBA00022840"/>
    </source>
</evidence>
<keyword evidence="4" id="KW-0493">Microtubule</keyword>
<dbReference type="GO" id="GO:0008017">
    <property type="term" value="F:microtubule binding"/>
    <property type="evidence" value="ECO:0007669"/>
    <property type="project" value="UniProtKB-ARBA"/>
</dbReference>
<gene>
    <name evidence="26" type="ORF">LPLAT_LOCUS2677</name>
</gene>
<dbReference type="GO" id="GO:0005858">
    <property type="term" value="C:axonemal dynein complex"/>
    <property type="evidence" value="ECO:0007669"/>
    <property type="project" value="UniProtKB-ARBA"/>
</dbReference>
<dbReference type="GO" id="GO:0008569">
    <property type="term" value="F:minus-end-directed microtubule motor activity"/>
    <property type="evidence" value="ECO:0007669"/>
    <property type="project" value="InterPro"/>
</dbReference>
<keyword evidence="7" id="KW-0067">ATP-binding</keyword>
<evidence type="ECO:0000256" key="14">
    <source>
        <dbReference type="SAM" id="Coils"/>
    </source>
</evidence>
<keyword evidence="10" id="KW-0969">Cilium</keyword>
<dbReference type="FunFam" id="3.10.490.20:FF:000002">
    <property type="entry name" value="Dynein axonemal heavy chain 17"/>
    <property type="match status" value="1"/>
</dbReference>
<dbReference type="FunFam" id="3.40.50.300:FF:000049">
    <property type="entry name" value="Dynein, axonemal, heavy chain 5"/>
    <property type="match status" value="1"/>
</dbReference>
<evidence type="ECO:0000259" key="15">
    <source>
        <dbReference type="Pfam" id="PF03028"/>
    </source>
</evidence>
<dbReference type="InterPro" id="IPR041228">
    <property type="entry name" value="Dynein_C"/>
</dbReference>
<dbReference type="InterPro" id="IPR042219">
    <property type="entry name" value="AAA_lid_11_sf"/>
</dbReference>
<dbReference type="Gene3D" id="3.20.180.20">
    <property type="entry name" value="Dynein heavy chain, N-terminal domain 2"/>
    <property type="match status" value="1"/>
</dbReference>
<evidence type="ECO:0008006" key="28">
    <source>
        <dbReference type="Google" id="ProtNLM"/>
    </source>
</evidence>
<dbReference type="Gene3D" id="3.40.50.300">
    <property type="entry name" value="P-loop containing nucleotide triphosphate hydrolases"/>
    <property type="match status" value="5"/>
</dbReference>
<dbReference type="FunFam" id="1.10.472.130:FF:000001">
    <property type="entry name" value="Dynein, axonemal, heavy chain 9"/>
    <property type="match status" value="1"/>
</dbReference>
<dbReference type="InterPro" id="IPR041466">
    <property type="entry name" value="Dynein_AAA5_ext"/>
</dbReference>
<feature type="domain" description="Dynein heavy chain region D6 P-loop" evidence="15">
    <location>
        <begin position="3972"/>
        <end position="4091"/>
    </location>
</feature>
<dbReference type="InterPro" id="IPR041589">
    <property type="entry name" value="DNAH3_AAA_lid_1"/>
</dbReference>
<evidence type="ECO:0000259" key="17">
    <source>
        <dbReference type="Pfam" id="PF08393"/>
    </source>
</evidence>
<dbReference type="FunFam" id="1.20.920.20:FF:000003">
    <property type="entry name" value="Dynein axonemal heavy chain 17"/>
    <property type="match status" value="1"/>
</dbReference>
<evidence type="ECO:0000256" key="5">
    <source>
        <dbReference type="ARBA" id="ARBA00022737"/>
    </source>
</evidence>
<evidence type="ECO:0000256" key="3">
    <source>
        <dbReference type="ARBA" id="ARBA00022490"/>
    </source>
</evidence>
<dbReference type="FunFam" id="1.20.1270.280:FF:000003">
    <property type="entry name" value="Dynein axonemal heavy chain 17"/>
    <property type="match status" value="1"/>
</dbReference>
<evidence type="ECO:0000256" key="9">
    <source>
        <dbReference type="ARBA" id="ARBA00023054"/>
    </source>
</evidence>
<dbReference type="Gene3D" id="1.20.58.1120">
    <property type="match status" value="1"/>
</dbReference>
<dbReference type="Pfam" id="PF18198">
    <property type="entry name" value="AAA_lid_11"/>
    <property type="match status" value="1"/>
</dbReference>
<dbReference type="FunFam" id="3.40.50.300:FF:002141">
    <property type="entry name" value="Dynein heavy chain"/>
    <property type="match status" value="1"/>
</dbReference>
<dbReference type="InterPro" id="IPR013594">
    <property type="entry name" value="Dynein_heavy_tail"/>
</dbReference>
<feature type="coiled-coil region" evidence="14">
    <location>
        <begin position="1328"/>
        <end position="1362"/>
    </location>
</feature>
<feature type="domain" description="Dynein heavy chain ATP-binding dynein motor region" evidence="21">
    <location>
        <begin position="3513"/>
        <end position="3730"/>
    </location>
</feature>
<evidence type="ECO:0000259" key="21">
    <source>
        <dbReference type="Pfam" id="PF12781"/>
    </source>
</evidence>
<keyword evidence="9 14" id="KW-0175">Coiled coil</keyword>
<evidence type="ECO:0000256" key="11">
    <source>
        <dbReference type="ARBA" id="ARBA00023175"/>
    </source>
</evidence>
<dbReference type="Pfam" id="PF12777">
    <property type="entry name" value="MT"/>
    <property type="match status" value="1"/>
</dbReference>
<keyword evidence="5" id="KW-0677">Repeat</keyword>
<evidence type="ECO:0000259" key="20">
    <source>
        <dbReference type="Pfam" id="PF12780"/>
    </source>
</evidence>
<dbReference type="Gene3D" id="1.20.920.20">
    <property type="match status" value="1"/>
</dbReference>
<dbReference type="InterPro" id="IPR035699">
    <property type="entry name" value="AAA_6"/>
</dbReference>
<dbReference type="FunFam" id="1.20.140.100:FF:000001">
    <property type="entry name" value="dynein heavy chain 17, axonemal"/>
    <property type="match status" value="1"/>
</dbReference>
<dbReference type="GO" id="GO:0097729">
    <property type="term" value="C:9+2 motile cilium"/>
    <property type="evidence" value="ECO:0007669"/>
    <property type="project" value="UniProtKB-ARBA"/>
</dbReference>
<evidence type="ECO:0000259" key="24">
    <source>
        <dbReference type="Pfam" id="PF18198"/>
    </source>
</evidence>
<evidence type="ECO:0000256" key="13">
    <source>
        <dbReference type="ARBA" id="ARBA00023273"/>
    </source>
</evidence>
<dbReference type="Pfam" id="PF08385">
    <property type="entry name" value="DHC_N1"/>
    <property type="match status" value="1"/>
</dbReference>
<dbReference type="Pfam" id="PF08393">
    <property type="entry name" value="DHC_N2"/>
    <property type="match status" value="1"/>
</dbReference>
<dbReference type="Pfam" id="PF12775">
    <property type="entry name" value="AAA_7"/>
    <property type="match status" value="1"/>
</dbReference>
<dbReference type="Pfam" id="PF12780">
    <property type="entry name" value="AAA_8"/>
    <property type="match status" value="1"/>
</dbReference>
<evidence type="ECO:0000256" key="12">
    <source>
        <dbReference type="ARBA" id="ARBA00023212"/>
    </source>
</evidence>
<keyword evidence="3" id="KW-0963">Cytoplasm</keyword>
<dbReference type="Pfam" id="PF03028">
    <property type="entry name" value="Dynein_heavy"/>
    <property type="match status" value="1"/>
</dbReference>
<dbReference type="InterPro" id="IPR041658">
    <property type="entry name" value="AAA_lid_11"/>
</dbReference>
<dbReference type="Gene3D" id="6.10.140.1060">
    <property type="match status" value="1"/>
</dbReference>
<dbReference type="PANTHER" id="PTHR45703">
    <property type="entry name" value="DYNEIN HEAVY CHAIN"/>
    <property type="match status" value="1"/>
</dbReference>
<feature type="coiled-coil region" evidence="14">
    <location>
        <begin position="1646"/>
        <end position="1673"/>
    </location>
</feature>
<dbReference type="EMBL" id="OZ034834">
    <property type="protein sequence ID" value="CAL1676497.1"/>
    <property type="molecule type" value="Genomic_DNA"/>
</dbReference>
<evidence type="ECO:0000259" key="18">
    <source>
        <dbReference type="Pfam" id="PF12774"/>
    </source>
</evidence>
<evidence type="ECO:0000256" key="6">
    <source>
        <dbReference type="ARBA" id="ARBA00022741"/>
    </source>
</evidence>
<dbReference type="Pfam" id="PF17857">
    <property type="entry name" value="AAA_lid_1"/>
    <property type="match status" value="1"/>
</dbReference>
<feature type="domain" description="Dynein heavy chain hydrolytic ATP-binding dynein motor region" evidence="18">
    <location>
        <begin position="1908"/>
        <end position="2234"/>
    </location>
</feature>
<keyword evidence="8" id="KW-0243">Dynein</keyword>
<dbReference type="Gene3D" id="1.10.8.710">
    <property type="match status" value="1"/>
</dbReference>
<feature type="domain" description="Dynein heavy chain tail" evidence="16">
    <location>
        <begin position="200"/>
        <end position="772"/>
    </location>
</feature>
<dbReference type="Proteomes" id="UP001497644">
    <property type="component" value="Chromosome 11"/>
</dbReference>
<feature type="domain" description="Dynein heavy chain linker" evidence="17">
    <location>
        <begin position="1372"/>
        <end position="1773"/>
    </location>
</feature>
<dbReference type="FunFam" id="3.40.50.300:FF:000219">
    <property type="entry name" value="Dynein axonemal heavy chain 17"/>
    <property type="match status" value="1"/>
</dbReference>
<dbReference type="FunFam" id="1.10.8.720:FF:000002">
    <property type="entry name" value="Dynein heavy chain 9, axonemal"/>
    <property type="match status" value="1"/>
</dbReference>
<dbReference type="InterPro" id="IPR035706">
    <property type="entry name" value="AAA_9"/>
</dbReference>
<dbReference type="GO" id="GO:0051959">
    <property type="term" value="F:dynein light intermediate chain binding"/>
    <property type="evidence" value="ECO:0007669"/>
    <property type="project" value="InterPro"/>
</dbReference>
<dbReference type="Gene3D" id="1.20.140.100">
    <property type="entry name" value="Dynein heavy chain, N-terminal domain 2"/>
    <property type="match status" value="1"/>
</dbReference>
<dbReference type="GO" id="GO:0005874">
    <property type="term" value="C:microtubule"/>
    <property type="evidence" value="ECO:0007669"/>
    <property type="project" value="UniProtKB-KW"/>
</dbReference>
<dbReference type="Gene3D" id="3.10.490.20">
    <property type="match status" value="1"/>
</dbReference>
<evidence type="ECO:0000256" key="10">
    <source>
        <dbReference type="ARBA" id="ARBA00023069"/>
    </source>
</evidence>
<protein>
    <recommendedName>
        <fullName evidence="28">Dynein beta chain, ciliary</fullName>
    </recommendedName>
</protein>
<organism evidence="26 27">
    <name type="scientific">Lasius platythorax</name>
    <dbReference type="NCBI Taxonomy" id="488582"/>
    <lineage>
        <taxon>Eukaryota</taxon>
        <taxon>Metazoa</taxon>
        <taxon>Ecdysozoa</taxon>
        <taxon>Arthropoda</taxon>
        <taxon>Hexapoda</taxon>
        <taxon>Insecta</taxon>
        <taxon>Pterygota</taxon>
        <taxon>Neoptera</taxon>
        <taxon>Endopterygota</taxon>
        <taxon>Hymenoptera</taxon>
        <taxon>Apocrita</taxon>
        <taxon>Aculeata</taxon>
        <taxon>Formicoidea</taxon>
        <taxon>Formicidae</taxon>
        <taxon>Formicinae</taxon>
        <taxon>Lasius</taxon>
        <taxon>Lasius</taxon>
    </lineage>
</organism>